<dbReference type="PANTHER" id="PTHR23344">
    <property type="entry name" value="GLYCEROPHOSPHORYL DIESTER PHOSPHODIESTERASE"/>
    <property type="match status" value="1"/>
</dbReference>
<keyword evidence="2" id="KW-0472">Membrane</keyword>
<dbReference type="Proteomes" id="UP001279410">
    <property type="component" value="Unassembled WGS sequence"/>
</dbReference>
<dbReference type="PANTHER" id="PTHR23344:SF6">
    <property type="entry name" value="GLYCEROPHOSPHODIESTER PHOSPHODIESTERASE DOMAIN-CONTAINING PROTEIN 5"/>
    <property type="match status" value="1"/>
</dbReference>
<evidence type="ECO:0000313" key="3">
    <source>
        <dbReference type="EMBL" id="GLD57056.1"/>
    </source>
</evidence>
<keyword evidence="4" id="KW-1185">Reference proteome</keyword>
<evidence type="ECO:0000256" key="1">
    <source>
        <dbReference type="ARBA" id="ARBA00022801"/>
    </source>
</evidence>
<evidence type="ECO:0000256" key="2">
    <source>
        <dbReference type="SAM" id="Phobius"/>
    </source>
</evidence>
<evidence type="ECO:0000313" key="4">
    <source>
        <dbReference type="Proteomes" id="UP001279410"/>
    </source>
</evidence>
<dbReference type="GO" id="GO:0005886">
    <property type="term" value="C:plasma membrane"/>
    <property type="evidence" value="ECO:0007669"/>
    <property type="project" value="TreeGrafter"/>
</dbReference>
<feature type="non-terminal residue" evidence="3">
    <location>
        <position position="1"/>
    </location>
</feature>
<organism evidence="3 4">
    <name type="scientific">Lates japonicus</name>
    <name type="common">Japanese lates</name>
    <dbReference type="NCBI Taxonomy" id="270547"/>
    <lineage>
        <taxon>Eukaryota</taxon>
        <taxon>Metazoa</taxon>
        <taxon>Chordata</taxon>
        <taxon>Craniata</taxon>
        <taxon>Vertebrata</taxon>
        <taxon>Euteleostomi</taxon>
        <taxon>Actinopterygii</taxon>
        <taxon>Neopterygii</taxon>
        <taxon>Teleostei</taxon>
        <taxon>Neoteleostei</taxon>
        <taxon>Acanthomorphata</taxon>
        <taxon>Carangaria</taxon>
        <taxon>Carangaria incertae sedis</taxon>
        <taxon>Centropomidae</taxon>
        <taxon>Lates</taxon>
    </lineage>
</organism>
<keyword evidence="1" id="KW-0378">Hydrolase</keyword>
<name>A0AAD3MNH1_LATJO</name>
<reference evidence="3" key="1">
    <citation type="submission" date="2022-08" db="EMBL/GenBank/DDBJ databases">
        <title>Genome sequencing of akame (Lates japonicus).</title>
        <authorList>
            <person name="Hashiguchi Y."/>
            <person name="Takahashi H."/>
        </authorList>
    </citation>
    <scope>NUCLEOTIDE SEQUENCE</scope>
    <source>
        <strain evidence="3">Kochi</strain>
    </source>
</reference>
<keyword evidence="2" id="KW-0812">Transmembrane</keyword>
<proteinExistence type="predicted"/>
<accession>A0AAD3MNH1</accession>
<dbReference type="EMBL" id="BRZM01000029">
    <property type="protein sequence ID" value="GLD57056.1"/>
    <property type="molecule type" value="Genomic_DNA"/>
</dbReference>
<dbReference type="GO" id="GO:0008889">
    <property type="term" value="F:glycerophosphodiester phosphodiesterase activity"/>
    <property type="evidence" value="ECO:0007669"/>
    <property type="project" value="TreeGrafter"/>
</dbReference>
<protein>
    <submittedName>
        <fullName evidence="3">Glycerophosphodiester phosphodiesterase domain-containing protein 5-like protein</fullName>
    </submittedName>
</protein>
<gene>
    <name evidence="3" type="ORF">AKAME5_000932900</name>
</gene>
<dbReference type="GO" id="GO:0045666">
    <property type="term" value="P:positive regulation of neuron differentiation"/>
    <property type="evidence" value="ECO:0007669"/>
    <property type="project" value="TreeGrafter"/>
</dbReference>
<keyword evidence="2" id="KW-1133">Transmembrane helix</keyword>
<dbReference type="PROSITE" id="PS51257">
    <property type="entry name" value="PROKAR_LIPOPROTEIN"/>
    <property type="match status" value="1"/>
</dbReference>
<dbReference type="AlphaFoldDB" id="A0AAD3MNH1"/>
<sequence length="101" mass="12217">MVKHQPLQVYERQLCLSCITGIYGCRWKRYQRSHDDTTKWELLWSLILLLTFCLLLVWFYFWWEAHNDYNEFNCLIVPEVCESPVNDLVENNSKRTKTLLG</sequence>
<feature type="transmembrane region" description="Helical" evidence="2">
    <location>
        <begin position="42"/>
        <end position="63"/>
    </location>
</feature>
<comment type="caution">
    <text evidence="3">The sequence shown here is derived from an EMBL/GenBank/DDBJ whole genome shotgun (WGS) entry which is preliminary data.</text>
</comment>